<dbReference type="AlphaFoldDB" id="A0A507ZLC9"/>
<reference evidence="2 3" key="1">
    <citation type="submission" date="2019-06" db="EMBL/GenBank/DDBJ databases">
        <title>Flavibacter putida gen. nov., sp. nov., a novel marine bacterium of the family Flavobacteriaceae isolated from coastal seawater.</title>
        <authorList>
            <person name="Feng X."/>
        </authorList>
    </citation>
    <scope>NUCLEOTIDE SEQUENCE [LARGE SCALE GENOMIC DNA]</scope>
    <source>
        <strain evidence="2 3">PLHSN227</strain>
    </source>
</reference>
<keyword evidence="1" id="KW-0472">Membrane</keyword>
<name>A0A507ZLC9_9FLAO</name>
<gene>
    <name evidence="2" type="ORF">FKR84_10110</name>
</gene>
<keyword evidence="3" id="KW-1185">Reference proteome</keyword>
<protein>
    <submittedName>
        <fullName evidence="2">Uncharacterized protein</fullName>
    </submittedName>
</protein>
<accession>A0A507ZLC9</accession>
<dbReference type="OrthoDB" id="1453319at2"/>
<dbReference type="Proteomes" id="UP000317169">
    <property type="component" value="Unassembled WGS sequence"/>
</dbReference>
<keyword evidence="1" id="KW-1133">Transmembrane helix</keyword>
<evidence type="ECO:0000313" key="3">
    <source>
        <dbReference type="Proteomes" id="UP000317169"/>
    </source>
</evidence>
<dbReference type="EMBL" id="VIAR01000010">
    <property type="protein sequence ID" value="TQD36954.1"/>
    <property type="molecule type" value="Genomic_DNA"/>
</dbReference>
<organism evidence="2 3">
    <name type="scientific">Haloflavibacter putidus</name>
    <dbReference type="NCBI Taxonomy" id="2576776"/>
    <lineage>
        <taxon>Bacteria</taxon>
        <taxon>Pseudomonadati</taxon>
        <taxon>Bacteroidota</taxon>
        <taxon>Flavobacteriia</taxon>
        <taxon>Flavobacteriales</taxon>
        <taxon>Flavobacteriaceae</taxon>
        <taxon>Haloflavibacter</taxon>
    </lineage>
</organism>
<evidence type="ECO:0000256" key="1">
    <source>
        <dbReference type="SAM" id="Phobius"/>
    </source>
</evidence>
<feature type="transmembrane region" description="Helical" evidence="1">
    <location>
        <begin position="35"/>
        <end position="55"/>
    </location>
</feature>
<comment type="caution">
    <text evidence="2">The sequence shown here is derived from an EMBL/GenBank/DDBJ whole genome shotgun (WGS) entry which is preliminary data.</text>
</comment>
<proteinExistence type="predicted"/>
<keyword evidence="1" id="KW-0812">Transmembrane</keyword>
<sequence>MKYLIYFILFSAMALMVYNASLLDFDHPFGEESSTALAGVVAALCVIVLMFILIVSRAIQKRVNEAS</sequence>
<evidence type="ECO:0000313" key="2">
    <source>
        <dbReference type="EMBL" id="TQD36954.1"/>
    </source>
</evidence>
<dbReference type="RefSeq" id="WP_141422192.1">
    <property type="nucleotide sequence ID" value="NZ_VIAR01000010.1"/>
</dbReference>